<keyword evidence="2" id="KW-1133">Transmembrane helix</keyword>
<evidence type="ECO:0000313" key="3">
    <source>
        <dbReference type="EMBL" id="SPY99987.1"/>
    </source>
</evidence>
<dbReference type="EMBL" id="UAUF01000002">
    <property type="protein sequence ID" value="SPY99987.1"/>
    <property type="molecule type" value="Genomic_DNA"/>
</dbReference>
<evidence type="ECO:0000256" key="2">
    <source>
        <dbReference type="SAM" id="Phobius"/>
    </source>
</evidence>
<keyword evidence="2" id="KW-0472">Membrane</keyword>
<feature type="compositionally biased region" description="Polar residues" evidence="1">
    <location>
        <begin position="40"/>
        <end position="55"/>
    </location>
</feature>
<feature type="region of interest" description="Disordered" evidence="1">
    <location>
        <begin position="40"/>
        <end position="61"/>
    </location>
</feature>
<evidence type="ECO:0000313" key="4">
    <source>
        <dbReference type="Proteomes" id="UP000250443"/>
    </source>
</evidence>
<evidence type="ECO:0000256" key="1">
    <source>
        <dbReference type="SAM" id="MobiDB-lite"/>
    </source>
</evidence>
<proteinExistence type="predicted"/>
<keyword evidence="2" id="KW-0812">Transmembrane</keyword>
<dbReference type="AlphaFoldDB" id="A0A2X2BWC8"/>
<protein>
    <submittedName>
        <fullName evidence="3">Uncharacterized protein</fullName>
    </submittedName>
</protein>
<dbReference type="Proteomes" id="UP000250443">
    <property type="component" value="Unassembled WGS sequence"/>
</dbReference>
<dbReference type="RefSeq" id="WP_181591821.1">
    <property type="nucleotide sequence ID" value="NZ_UAUF01000002.1"/>
</dbReference>
<name>A0A2X2BWC8_PSELU</name>
<feature type="transmembrane region" description="Helical" evidence="2">
    <location>
        <begin position="12"/>
        <end position="29"/>
    </location>
</feature>
<organism evidence="3 4">
    <name type="scientific">Pseudomonas luteola</name>
    <dbReference type="NCBI Taxonomy" id="47886"/>
    <lineage>
        <taxon>Bacteria</taxon>
        <taxon>Pseudomonadati</taxon>
        <taxon>Pseudomonadota</taxon>
        <taxon>Gammaproteobacteria</taxon>
        <taxon>Pseudomonadales</taxon>
        <taxon>Pseudomonadaceae</taxon>
        <taxon>Pseudomonas</taxon>
    </lineage>
</organism>
<sequence>MDISFASPTLYIAGLIVFALVIVVSIKFVRNRNVNIKADNGSSAINGKNSGNITINHRRDK</sequence>
<gene>
    <name evidence="3" type="ORF">NCTC11842_00132</name>
</gene>
<reference evidence="3 4" key="1">
    <citation type="submission" date="2018-06" db="EMBL/GenBank/DDBJ databases">
        <authorList>
            <consortium name="Pathogen Informatics"/>
            <person name="Doyle S."/>
        </authorList>
    </citation>
    <scope>NUCLEOTIDE SEQUENCE [LARGE SCALE GENOMIC DNA]</scope>
    <source>
        <strain evidence="3 4">NCTC11842</strain>
    </source>
</reference>
<accession>A0A2X2BWC8</accession>